<organism evidence="3 4">
    <name type="scientific">Algoriphagus oliviformis</name>
    <dbReference type="NCBI Taxonomy" id="2811231"/>
    <lineage>
        <taxon>Bacteria</taxon>
        <taxon>Pseudomonadati</taxon>
        <taxon>Bacteroidota</taxon>
        <taxon>Cytophagia</taxon>
        <taxon>Cytophagales</taxon>
        <taxon>Cyclobacteriaceae</taxon>
        <taxon>Algoriphagus</taxon>
    </lineage>
</organism>
<feature type="transmembrane region" description="Helical" evidence="1">
    <location>
        <begin position="97"/>
        <end position="112"/>
    </location>
</feature>
<sequence>MDLFTSARERRLWLWVLLTVAAIYATLFMGRPLANQLRDQNLQAVIFVLGMLLAGTAVLLHGWRTKPGKFEMSVLLGIAAVYVMFFFRLGAPERSHLIEYSVLAVFLHRALLERSTNKKPSLSPALLAIGLGVLIGLLDEVLQFFLPNRTFDPEDMFFNGFAVIMAIAASSLLN</sequence>
<feature type="transmembrane region" description="Helical" evidence="1">
    <location>
        <begin position="12"/>
        <end position="30"/>
    </location>
</feature>
<evidence type="ECO:0000259" key="2">
    <source>
        <dbReference type="Pfam" id="PF04892"/>
    </source>
</evidence>
<accession>A0ABS3C5T6</accession>
<reference evidence="3 4" key="1">
    <citation type="submission" date="2021-03" db="EMBL/GenBank/DDBJ databases">
        <title>novel species isolated from a fishpond in China.</title>
        <authorList>
            <person name="Lu H."/>
            <person name="Cai Z."/>
        </authorList>
    </citation>
    <scope>NUCLEOTIDE SEQUENCE [LARGE SCALE GENOMIC DNA]</scope>
    <source>
        <strain evidence="3 4">H41</strain>
    </source>
</reference>
<name>A0ABS3C5T6_9BACT</name>
<feature type="domain" description="VanZ-like" evidence="2">
    <location>
        <begin position="95"/>
        <end position="172"/>
    </location>
</feature>
<keyword evidence="1" id="KW-0812">Transmembrane</keyword>
<feature type="transmembrane region" description="Helical" evidence="1">
    <location>
        <begin position="72"/>
        <end position="91"/>
    </location>
</feature>
<evidence type="ECO:0000313" key="4">
    <source>
        <dbReference type="Proteomes" id="UP000664317"/>
    </source>
</evidence>
<comment type="caution">
    <text evidence="3">The sequence shown here is derived from an EMBL/GenBank/DDBJ whole genome shotgun (WGS) entry which is preliminary data.</text>
</comment>
<feature type="transmembrane region" description="Helical" evidence="1">
    <location>
        <begin position="156"/>
        <end position="173"/>
    </location>
</feature>
<dbReference type="InterPro" id="IPR006976">
    <property type="entry name" value="VanZ-like"/>
</dbReference>
<keyword evidence="4" id="KW-1185">Reference proteome</keyword>
<proteinExistence type="predicted"/>
<feature type="transmembrane region" description="Helical" evidence="1">
    <location>
        <begin position="124"/>
        <end position="144"/>
    </location>
</feature>
<dbReference type="Proteomes" id="UP000664317">
    <property type="component" value="Unassembled WGS sequence"/>
</dbReference>
<dbReference type="NCBIfam" id="NF037970">
    <property type="entry name" value="vanZ_1"/>
    <property type="match status" value="1"/>
</dbReference>
<evidence type="ECO:0000256" key="1">
    <source>
        <dbReference type="SAM" id="Phobius"/>
    </source>
</evidence>
<protein>
    <submittedName>
        <fullName evidence="3">VanZ family protein</fullName>
    </submittedName>
</protein>
<gene>
    <name evidence="3" type="ORF">J0A68_16125</name>
</gene>
<dbReference type="EMBL" id="JAFKCT010000007">
    <property type="protein sequence ID" value="MBN7812482.1"/>
    <property type="molecule type" value="Genomic_DNA"/>
</dbReference>
<keyword evidence="1" id="KW-1133">Transmembrane helix</keyword>
<evidence type="ECO:0000313" key="3">
    <source>
        <dbReference type="EMBL" id="MBN7812482.1"/>
    </source>
</evidence>
<dbReference type="RefSeq" id="WP_206579263.1">
    <property type="nucleotide sequence ID" value="NZ_JAFKCT010000007.1"/>
</dbReference>
<dbReference type="Pfam" id="PF04892">
    <property type="entry name" value="VanZ"/>
    <property type="match status" value="1"/>
</dbReference>
<feature type="transmembrane region" description="Helical" evidence="1">
    <location>
        <begin position="42"/>
        <end position="60"/>
    </location>
</feature>
<keyword evidence="1" id="KW-0472">Membrane</keyword>